<protein>
    <submittedName>
        <fullName evidence="2">Uncharacterized protein</fullName>
    </submittedName>
</protein>
<proteinExistence type="predicted"/>
<accession>A0AAD1W832</accession>
<organism evidence="2 3">
    <name type="scientific">Pelobates cultripes</name>
    <name type="common">Western spadefoot toad</name>
    <dbReference type="NCBI Taxonomy" id="61616"/>
    <lineage>
        <taxon>Eukaryota</taxon>
        <taxon>Metazoa</taxon>
        <taxon>Chordata</taxon>
        <taxon>Craniata</taxon>
        <taxon>Vertebrata</taxon>
        <taxon>Euteleostomi</taxon>
        <taxon>Amphibia</taxon>
        <taxon>Batrachia</taxon>
        <taxon>Anura</taxon>
        <taxon>Pelobatoidea</taxon>
        <taxon>Pelobatidae</taxon>
        <taxon>Pelobates</taxon>
    </lineage>
</organism>
<evidence type="ECO:0000313" key="3">
    <source>
        <dbReference type="Proteomes" id="UP001295444"/>
    </source>
</evidence>
<dbReference type="AlphaFoldDB" id="A0AAD1W832"/>
<sequence length="153" mass="17744">FPPSPPPYQNAPYFEQASEIEPDYTKTKGEYSPNKRNRNNHRPYSKPCKKKEQISTGPIHTSTCPYIQQLILAHKACRVTRINEQQPFTRSIQNTIDNARQWSPENKLAHTPADGHRSSTACTKRNLRIHHNTNIPFSYSETREPLTDRERTT</sequence>
<feature type="non-terminal residue" evidence="2">
    <location>
        <position position="1"/>
    </location>
</feature>
<keyword evidence="3" id="KW-1185">Reference proteome</keyword>
<reference evidence="2" key="1">
    <citation type="submission" date="2022-03" db="EMBL/GenBank/DDBJ databases">
        <authorList>
            <person name="Alioto T."/>
            <person name="Alioto T."/>
            <person name="Gomez Garrido J."/>
        </authorList>
    </citation>
    <scope>NUCLEOTIDE SEQUENCE</scope>
</reference>
<evidence type="ECO:0000256" key="1">
    <source>
        <dbReference type="SAM" id="MobiDB-lite"/>
    </source>
</evidence>
<dbReference type="Proteomes" id="UP001295444">
    <property type="component" value="Chromosome 05"/>
</dbReference>
<feature type="compositionally biased region" description="Basic residues" evidence="1">
    <location>
        <begin position="35"/>
        <end position="49"/>
    </location>
</feature>
<feature type="region of interest" description="Disordered" evidence="1">
    <location>
        <begin position="1"/>
        <end position="59"/>
    </location>
</feature>
<feature type="non-terminal residue" evidence="2">
    <location>
        <position position="153"/>
    </location>
</feature>
<dbReference type="EMBL" id="OW240916">
    <property type="protein sequence ID" value="CAH2295953.1"/>
    <property type="molecule type" value="Genomic_DNA"/>
</dbReference>
<gene>
    <name evidence="2" type="ORF">PECUL_23A011800</name>
</gene>
<name>A0AAD1W832_PELCU</name>
<evidence type="ECO:0000313" key="2">
    <source>
        <dbReference type="EMBL" id="CAH2295953.1"/>
    </source>
</evidence>